<dbReference type="EMBL" id="QGTS01000004">
    <property type="protein sequence ID" value="PWW10130.1"/>
    <property type="molecule type" value="Genomic_DNA"/>
</dbReference>
<reference evidence="1 2" key="1">
    <citation type="submission" date="2018-05" db="EMBL/GenBank/DDBJ databases">
        <title>Genomic Encyclopedia of Type Strains, Phase IV (KMG-IV): sequencing the most valuable type-strain genomes for metagenomic binning, comparative biology and taxonomic classification.</title>
        <authorList>
            <person name="Goeker M."/>
        </authorList>
    </citation>
    <scope>NUCLEOTIDE SEQUENCE [LARGE SCALE GENOMIC DNA]</scope>
    <source>
        <strain evidence="1 2">DSM 19579</strain>
    </source>
</reference>
<comment type="caution">
    <text evidence="1">The sequence shown here is derived from an EMBL/GenBank/DDBJ whole genome shotgun (WGS) entry which is preliminary data.</text>
</comment>
<evidence type="ECO:0000313" key="1">
    <source>
        <dbReference type="EMBL" id="PWW10130.1"/>
    </source>
</evidence>
<protein>
    <submittedName>
        <fullName evidence="1">Uncharacterized protein</fullName>
    </submittedName>
</protein>
<dbReference type="AlphaFoldDB" id="A0A317Q7K5"/>
<dbReference type="OrthoDB" id="6463131at2"/>
<name>A0A317Q7K5_9ENTR</name>
<sequence>MRKKNKILCVVILVCICVVAYTIPYIKMEFAGSAHYTEQDRREYNFYTPDILKGMPRISDHYDFDFSNTTGPANQVNAIKFYGTEDIRIIDSYLASLGYKKKEKCDIEATCWKGTDPQETIYVGILKSEKIVIIQVVMDFS</sequence>
<gene>
    <name evidence="1" type="ORF">DES37_104231</name>
</gene>
<organism evidence="1 2">
    <name type="scientific">Mangrovibacter plantisponsor</name>
    <dbReference type="NCBI Taxonomy" id="451513"/>
    <lineage>
        <taxon>Bacteria</taxon>
        <taxon>Pseudomonadati</taxon>
        <taxon>Pseudomonadota</taxon>
        <taxon>Gammaproteobacteria</taxon>
        <taxon>Enterobacterales</taxon>
        <taxon>Enterobacteriaceae</taxon>
        <taxon>Mangrovibacter</taxon>
    </lineage>
</organism>
<keyword evidence="2" id="KW-1185">Reference proteome</keyword>
<dbReference type="RefSeq" id="WP_110025472.1">
    <property type="nucleotide sequence ID" value="NZ_QGTS01000004.1"/>
</dbReference>
<proteinExistence type="predicted"/>
<accession>A0A317Q7K5</accession>
<dbReference type="Proteomes" id="UP000246744">
    <property type="component" value="Unassembled WGS sequence"/>
</dbReference>
<evidence type="ECO:0000313" key="2">
    <source>
        <dbReference type="Proteomes" id="UP000246744"/>
    </source>
</evidence>